<dbReference type="RefSeq" id="WP_188882576.1">
    <property type="nucleotide sequence ID" value="NZ_BMOY01000029.1"/>
</dbReference>
<dbReference type="InterPro" id="IPR014026">
    <property type="entry name" value="UDP-Glc/GDP-Man_DH_dimer"/>
</dbReference>
<dbReference type="GO" id="GO:0051287">
    <property type="term" value="F:NAD binding"/>
    <property type="evidence" value="ECO:0007669"/>
    <property type="project" value="InterPro"/>
</dbReference>
<dbReference type="InterPro" id="IPR008927">
    <property type="entry name" value="6-PGluconate_DH-like_C_sf"/>
</dbReference>
<evidence type="ECO:0000256" key="1">
    <source>
        <dbReference type="ARBA" id="ARBA00006601"/>
    </source>
</evidence>
<evidence type="ECO:0000313" key="6">
    <source>
        <dbReference type="Proteomes" id="UP000637695"/>
    </source>
</evidence>
<accession>A0A917KEI0</accession>
<dbReference type="NCBIfam" id="TIGR03026">
    <property type="entry name" value="NDP-sugDHase"/>
    <property type="match status" value="1"/>
</dbReference>
<dbReference type="SUPFAM" id="SSF51735">
    <property type="entry name" value="NAD(P)-binding Rossmann-fold domains"/>
    <property type="match status" value="1"/>
</dbReference>
<dbReference type="SUPFAM" id="SSF48179">
    <property type="entry name" value="6-phosphogluconate dehydrogenase C-terminal domain-like"/>
    <property type="match status" value="1"/>
</dbReference>
<reference evidence="5" key="1">
    <citation type="journal article" date="2014" name="Int. J. Syst. Evol. Microbiol.">
        <title>Complete genome sequence of Corynebacterium casei LMG S-19264T (=DSM 44701T), isolated from a smear-ripened cheese.</title>
        <authorList>
            <consortium name="US DOE Joint Genome Institute (JGI-PGF)"/>
            <person name="Walter F."/>
            <person name="Albersmeier A."/>
            <person name="Kalinowski J."/>
            <person name="Ruckert C."/>
        </authorList>
    </citation>
    <scope>NUCLEOTIDE SEQUENCE</scope>
    <source>
        <strain evidence="5">JCM 18487</strain>
    </source>
</reference>
<comment type="caution">
    <text evidence="5">The sequence shown here is derived from an EMBL/GenBank/DDBJ whole genome shotgun (WGS) entry which is preliminary data.</text>
</comment>
<dbReference type="GO" id="GO:0016628">
    <property type="term" value="F:oxidoreductase activity, acting on the CH-CH group of donors, NAD or NADP as acceptor"/>
    <property type="evidence" value="ECO:0007669"/>
    <property type="project" value="InterPro"/>
</dbReference>
<dbReference type="InterPro" id="IPR036291">
    <property type="entry name" value="NAD(P)-bd_dom_sf"/>
</dbReference>
<evidence type="ECO:0000259" key="3">
    <source>
        <dbReference type="Pfam" id="PF00984"/>
    </source>
</evidence>
<dbReference type="PIRSF" id="PIRSF500136">
    <property type="entry name" value="UDP_ManNAc_DH"/>
    <property type="match status" value="1"/>
</dbReference>
<protein>
    <submittedName>
        <fullName evidence="5">NDP-sugar dehydrogenase</fullName>
    </submittedName>
</protein>
<keyword evidence="6" id="KW-1185">Reference proteome</keyword>
<dbReference type="PANTHER" id="PTHR43491:SF2">
    <property type="entry name" value="UDP-N-ACETYL-D-MANNOSAMINE DEHYDROGENASE"/>
    <property type="match status" value="1"/>
</dbReference>
<evidence type="ECO:0000259" key="4">
    <source>
        <dbReference type="Pfam" id="PF03721"/>
    </source>
</evidence>
<feature type="domain" description="UDP-glucose/GDP-mannose dehydrogenase N-terminal" evidence="4">
    <location>
        <begin position="4"/>
        <end position="187"/>
    </location>
</feature>
<feature type="domain" description="UDP-glucose/GDP-mannose dehydrogenase dimerisation" evidence="3">
    <location>
        <begin position="206"/>
        <end position="295"/>
    </location>
</feature>
<dbReference type="InterPro" id="IPR001732">
    <property type="entry name" value="UDP-Glc/GDP-Man_DH_N"/>
</dbReference>
<dbReference type="InterPro" id="IPR017476">
    <property type="entry name" value="UDP-Glc/GDP-Man"/>
</dbReference>
<dbReference type="Pfam" id="PF03721">
    <property type="entry name" value="UDPG_MGDP_dh_N"/>
    <property type="match status" value="1"/>
</dbReference>
<dbReference type="Proteomes" id="UP000637695">
    <property type="component" value="Unassembled WGS sequence"/>
</dbReference>
<dbReference type="PANTHER" id="PTHR43491">
    <property type="entry name" value="UDP-N-ACETYL-D-MANNOSAMINE DEHYDROGENASE"/>
    <property type="match status" value="1"/>
</dbReference>
<dbReference type="GO" id="GO:0016616">
    <property type="term" value="F:oxidoreductase activity, acting on the CH-OH group of donors, NAD or NADP as acceptor"/>
    <property type="evidence" value="ECO:0007669"/>
    <property type="project" value="InterPro"/>
</dbReference>
<dbReference type="EMBL" id="BMOY01000029">
    <property type="protein sequence ID" value="GGJ09420.1"/>
    <property type="molecule type" value="Genomic_DNA"/>
</dbReference>
<dbReference type="InterPro" id="IPR028359">
    <property type="entry name" value="UDP_ManNAc/GlcNAc_DH"/>
</dbReference>
<dbReference type="GO" id="GO:0000271">
    <property type="term" value="P:polysaccharide biosynthetic process"/>
    <property type="evidence" value="ECO:0007669"/>
    <property type="project" value="InterPro"/>
</dbReference>
<dbReference type="Gene3D" id="3.40.50.720">
    <property type="entry name" value="NAD(P)-binding Rossmann-like Domain"/>
    <property type="match status" value="2"/>
</dbReference>
<gene>
    <name evidence="5" type="ORF">GCM10010885_18130</name>
</gene>
<evidence type="ECO:0000256" key="2">
    <source>
        <dbReference type="PIRNR" id="PIRNR000124"/>
    </source>
</evidence>
<sequence>MREAISVIGLGYIGLPLAMCLCEQGHRVIGIDVDPVKLRDLSAGRTQVMESYEGEPLASILQRHLASGRFVPTGDWAMAAEASSHIITVGIPVHENGVPDPLPLLAAIRSLGAVLRQGDLVLVRSTLVPGMMEQDIIPLLAETSRMVPGTDFAVAYAAERVAEGRAMYEFRTLDVVVGGLTPACGERAKALLSTLTDGQVHLTDLRTAQLTKVIENVQRDVNIALAHQIKEIAEHHGVDVYELIRLANTHPRVRLLEPGLGVGGYCIPNAYAYIAASLPKTRPVPLLTLARRINEEAPIRAAAQLERQLAALGKRLRESTVAILGLGMKDGSNDTDSAPRRSLVNWKSE</sequence>
<name>A0A917KEI0_9BACL</name>
<comment type="similarity">
    <text evidence="1 2">Belongs to the UDP-glucose/GDP-mannose dehydrogenase family.</text>
</comment>
<proteinExistence type="inferred from homology"/>
<dbReference type="AlphaFoldDB" id="A0A917KEI0"/>
<evidence type="ECO:0000313" key="5">
    <source>
        <dbReference type="EMBL" id="GGJ09420.1"/>
    </source>
</evidence>
<organism evidence="5 6">
    <name type="scientific">Alicyclobacillus cellulosilyticus</name>
    <dbReference type="NCBI Taxonomy" id="1003997"/>
    <lineage>
        <taxon>Bacteria</taxon>
        <taxon>Bacillati</taxon>
        <taxon>Bacillota</taxon>
        <taxon>Bacilli</taxon>
        <taxon>Bacillales</taxon>
        <taxon>Alicyclobacillaceae</taxon>
        <taxon>Alicyclobacillus</taxon>
    </lineage>
</organism>
<dbReference type="Pfam" id="PF00984">
    <property type="entry name" value="UDPG_MGDP_dh"/>
    <property type="match status" value="1"/>
</dbReference>
<dbReference type="PIRSF" id="PIRSF000124">
    <property type="entry name" value="UDPglc_GDPman_dh"/>
    <property type="match status" value="1"/>
</dbReference>
<reference evidence="5" key="2">
    <citation type="submission" date="2020-09" db="EMBL/GenBank/DDBJ databases">
        <authorList>
            <person name="Sun Q."/>
            <person name="Ohkuma M."/>
        </authorList>
    </citation>
    <scope>NUCLEOTIDE SEQUENCE</scope>
    <source>
        <strain evidence="5">JCM 18487</strain>
    </source>
</reference>